<dbReference type="KEGG" id="daw:HS1_001045"/>
<feature type="domain" description="YdbS-like PH" evidence="1">
    <location>
        <begin position="5"/>
        <end position="35"/>
    </location>
</feature>
<protein>
    <recommendedName>
        <fullName evidence="1">YdbS-like PH domain-containing protein</fullName>
    </recommendedName>
</protein>
<reference evidence="2 3" key="1">
    <citation type="submission" date="2015-10" db="EMBL/GenBank/DDBJ databases">
        <title>Candidatus Desulfofervidus auxilii, a hydrogenotrophic sulfate-reducing bacterium involved in the thermophilic anaerobic oxidation of methane.</title>
        <authorList>
            <person name="Krukenberg V."/>
            <person name="Richter M."/>
            <person name="Wegener G."/>
        </authorList>
    </citation>
    <scope>NUCLEOTIDE SEQUENCE [LARGE SCALE GENOMIC DNA]</scope>
    <source>
        <strain evidence="2 3">HS1</strain>
    </source>
</reference>
<proteinExistence type="predicted"/>
<dbReference type="Pfam" id="PF03703">
    <property type="entry name" value="bPH_2"/>
    <property type="match status" value="1"/>
</dbReference>
<evidence type="ECO:0000313" key="2">
    <source>
        <dbReference type="EMBL" id="AMM40849.1"/>
    </source>
</evidence>
<dbReference type="RefSeq" id="WP_245670030.1">
    <property type="nucleotide sequence ID" value="NZ_CP013015.1"/>
</dbReference>
<evidence type="ECO:0000313" key="3">
    <source>
        <dbReference type="Proteomes" id="UP000070560"/>
    </source>
</evidence>
<evidence type="ECO:0000259" key="1">
    <source>
        <dbReference type="Pfam" id="PF03703"/>
    </source>
</evidence>
<keyword evidence="3" id="KW-1185">Reference proteome</keyword>
<dbReference type="EMBL" id="CP013015">
    <property type="protein sequence ID" value="AMM40849.1"/>
    <property type="molecule type" value="Genomic_DNA"/>
</dbReference>
<organism evidence="2 3">
    <name type="scientific">Desulfofervidus auxilii</name>
    <dbReference type="NCBI Taxonomy" id="1621989"/>
    <lineage>
        <taxon>Bacteria</taxon>
        <taxon>Pseudomonadati</taxon>
        <taxon>Thermodesulfobacteriota</taxon>
        <taxon>Candidatus Desulfofervidia</taxon>
        <taxon>Candidatus Desulfofervidales</taxon>
        <taxon>Candidatus Desulfofervidaceae</taxon>
        <taxon>Candidatus Desulfofervidus</taxon>
    </lineage>
</organism>
<gene>
    <name evidence="2" type="ORF">HS1_001045</name>
</gene>
<sequence>MSIWLKDIEDITCKYGIFGRIFGFGDLIIESAGPYGRMESKGMPGPKKIKWKIEEKIALLKNKH</sequence>
<name>A0A7U4QK67_DESA2</name>
<dbReference type="Proteomes" id="UP000070560">
    <property type="component" value="Chromosome"/>
</dbReference>
<dbReference type="InterPro" id="IPR005182">
    <property type="entry name" value="YdbS-like_PH"/>
</dbReference>
<accession>A0A7U4QK67</accession>
<dbReference type="AlphaFoldDB" id="A0A7U4QK67"/>